<comment type="caution">
    <text evidence="6">The sequence shown here is derived from an EMBL/GenBank/DDBJ whole genome shotgun (WGS) entry which is preliminary data.</text>
</comment>
<evidence type="ECO:0000256" key="4">
    <source>
        <dbReference type="ARBA" id="ARBA00023288"/>
    </source>
</evidence>
<evidence type="ECO:0000313" key="6">
    <source>
        <dbReference type="EMBL" id="GBG00571.1"/>
    </source>
</evidence>
<keyword evidence="7" id="KW-1185">Reference proteome</keyword>
<dbReference type="EMBL" id="BDRX01000250">
    <property type="protein sequence ID" value="GBG00571.1"/>
    <property type="molecule type" value="Genomic_DNA"/>
</dbReference>
<feature type="compositionally biased region" description="Low complexity" evidence="5">
    <location>
        <begin position="560"/>
        <end position="583"/>
    </location>
</feature>
<dbReference type="GO" id="GO:0007030">
    <property type="term" value="P:Golgi organization"/>
    <property type="evidence" value="ECO:0007669"/>
    <property type="project" value="TreeGrafter"/>
</dbReference>
<dbReference type="PANTHER" id="PTHR12895">
    <property type="entry name" value="DYMECLIN"/>
    <property type="match status" value="1"/>
</dbReference>
<dbReference type="Proteomes" id="UP000247498">
    <property type="component" value="Unassembled WGS sequence"/>
</dbReference>
<reference evidence="6 7" key="1">
    <citation type="journal article" date="2018" name="Sci. Rep.">
        <title>Raphidocelis subcapitata (=Pseudokirchneriella subcapitata) provides an insight into genome evolution and environmental adaptations in the Sphaeropleales.</title>
        <authorList>
            <person name="Suzuki S."/>
            <person name="Yamaguchi H."/>
            <person name="Nakajima N."/>
            <person name="Kawachi M."/>
        </authorList>
    </citation>
    <scope>NUCLEOTIDE SEQUENCE [LARGE SCALE GENOMIC DNA]</scope>
    <source>
        <strain evidence="6 7">NIES-35</strain>
    </source>
</reference>
<gene>
    <name evidence="6" type="ORF">Rsub_13274</name>
</gene>
<accession>A0A2V0PR42</accession>
<dbReference type="InParanoid" id="A0A2V0PR42"/>
<dbReference type="GO" id="GO:0005794">
    <property type="term" value="C:Golgi apparatus"/>
    <property type="evidence" value="ECO:0007669"/>
    <property type="project" value="TreeGrafter"/>
</dbReference>
<dbReference type="InterPro" id="IPR019142">
    <property type="entry name" value="Dymeclin"/>
</dbReference>
<keyword evidence="3" id="KW-0519">Myristate</keyword>
<name>A0A2V0PR42_9CHLO</name>
<proteinExistence type="inferred from homology"/>
<evidence type="ECO:0000313" key="7">
    <source>
        <dbReference type="Proteomes" id="UP000247498"/>
    </source>
</evidence>
<dbReference type="Pfam" id="PF09742">
    <property type="entry name" value="Dymeclin"/>
    <property type="match status" value="1"/>
</dbReference>
<dbReference type="PANTHER" id="PTHR12895:SF9">
    <property type="entry name" value="DYMECLIN"/>
    <property type="match status" value="1"/>
</dbReference>
<organism evidence="6 7">
    <name type="scientific">Raphidocelis subcapitata</name>
    <dbReference type="NCBI Taxonomy" id="307507"/>
    <lineage>
        <taxon>Eukaryota</taxon>
        <taxon>Viridiplantae</taxon>
        <taxon>Chlorophyta</taxon>
        <taxon>core chlorophytes</taxon>
        <taxon>Chlorophyceae</taxon>
        <taxon>CS clade</taxon>
        <taxon>Sphaeropleales</taxon>
        <taxon>Selenastraceae</taxon>
        <taxon>Raphidocelis</taxon>
    </lineage>
</organism>
<sequence length="835" mass="86267">MGAGQSSAAAGAMGGAAQQQLLQRLAGPEAIPLAAPFWDQLFSLGTQPLAALDPEDVEAALAPHCRQLLVHNPLTRNFQSLLLHVMELLAAAQGGAPSLPAANALHLTAVLLKVVAETAAPSTLAAVFEVGPNMPATHQGQSSLAPMFLNRVVQLLINCKPSADETAYLLVIEALLLLVVCCSTQLYSPTTAAPPDAHPLAEALMAQRDAAPALVSALLSLVVDRCPQPPRLALHKRPDAAGGYAVVRLVRSAAATVFYLPVRTLQFISTGPASCTASGATASAAAAAAAAAAKGGGGAAGGGGMMGGRGGGAVAVASPVSDLALVALLLLAHFPAQQTGRANCVREALDALQDLQLPTSTGGAPHLATVVGRISSASFARLYAFFSSGPPSEATTLLLYTLLHGCRAFREYVLVRSDTETLLLPLLGALYGASAASANHLYMLQIVVLILSQDAAFSNNIHRVILPGAPWYRERPLGRVSLGSLVYTVLLRTAAQNFGQLRDLYLPTNTLAALANLAPHVSGLHPHAAQRLLGLASVLAKRYDRVVRKLESLPGGAGGQQQQQQQNGAAQAPQQQQGGQQAAAAAAGQAGLDAASLQLRERLAQDEEVLAGFLRIVLEVINTILAVGLQRNPDLVYAVLHKQDMLLALRSHPRLRELVDNIAVVVDYFNARLDATDAGGRGGGGKGGGGEQLATVARPRTSQPDWSVREVLELVQGFSQGWRGDRLRPLAEMRFVYEEEAAPEEFFVPFIWSLAVAATNDALLHWDLGAMALLTPLAVGSDGAELEPQFSTAASTVWSDDGALGGMGSGGALSAMGSGAYAGGSGGGGGGGAMA</sequence>
<dbReference type="OrthoDB" id="533722at2759"/>
<dbReference type="AlphaFoldDB" id="A0A2V0PR42"/>
<evidence type="ECO:0000256" key="1">
    <source>
        <dbReference type="ARBA" id="ARBA00010603"/>
    </source>
</evidence>
<evidence type="ECO:0000256" key="5">
    <source>
        <dbReference type="SAM" id="MobiDB-lite"/>
    </source>
</evidence>
<dbReference type="FunCoup" id="A0A2V0PR42">
    <property type="interactions" value="1766"/>
</dbReference>
<protein>
    <recommendedName>
        <fullName evidence="2">Dymeclin</fullName>
    </recommendedName>
</protein>
<comment type="similarity">
    <text evidence="1">Belongs to the dymeclin family.</text>
</comment>
<evidence type="ECO:0000256" key="2">
    <source>
        <dbReference type="ARBA" id="ARBA00015736"/>
    </source>
</evidence>
<keyword evidence="4" id="KW-0449">Lipoprotein</keyword>
<dbReference type="STRING" id="307507.A0A2V0PR42"/>
<feature type="region of interest" description="Disordered" evidence="5">
    <location>
        <begin position="554"/>
        <end position="583"/>
    </location>
</feature>
<evidence type="ECO:0000256" key="3">
    <source>
        <dbReference type="ARBA" id="ARBA00022707"/>
    </source>
</evidence>